<protein>
    <submittedName>
        <fullName evidence="3">Serine hydrolase (FSH1)</fullName>
    </submittedName>
</protein>
<dbReference type="InterPro" id="IPR050593">
    <property type="entry name" value="LovG"/>
</dbReference>
<evidence type="ECO:0000259" key="2">
    <source>
        <dbReference type="Pfam" id="PF03959"/>
    </source>
</evidence>
<evidence type="ECO:0000313" key="3">
    <source>
        <dbReference type="EMBL" id="OWZ19494.1"/>
    </source>
</evidence>
<dbReference type="Proteomes" id="UP000198211">
    <property type="component" value="Unassembled WGS sequence"/>
</dbReference>
<proteinExistence type="predicted"/>
<dbReference type="Pfam" id="PF03959">
    <property type="entry name" value="FSH1"/>
    <property type="match status" value="1"/>
</dbReference>
<organism evidence="3 4">
    <name type="scientific">Phytophthora megakarya</name>
    <dbReference type="NCBI Taxonomy" id="4795"/>
    <lineage>
        <taxon>Eukaryota</taxon>
        <taxon>Sar</taxon>
        <taxon>Stramenopiles</taxon>
        <taxon>Oomycota</taxon>
        <taxon>Peronosporomycetes</taxon>
        <taxon>Peronosporales</taxon>
        <taxon>Peronosporaceae</taxon>
        <taxon>Phytophthora</taxon>
    </lineage>
</organism>
<comment type="caution">
    <text evidence="3">The sequence shown here is derived from an EMBL/GenBank/DDBJ whole genome shotgun (WGS) entry which is preliminary data.</text>
</comment>
<sequence length="175" mass="20020">MDHSTIRKITKLDLELDGSDKGLYHKYVGFDRVVDRIDKQLQEHGPFDAAVGFSQGGQMLTALSMYYLHQRNERHWKCCLICSGTRVRDNGLPKRVPIPSIHLIGKYYQYYSTFREHAELYADNPPGSAILLEHEYGHHIPPESSPGSLRESIRFDTTALRSCKRLSARRMGALT</sequence>
<evidence type="ECO:0000313" key="4">
    <source>
        <dbReference type="Proteomes" id="UP000198211"/>
    </source>
</evidence>
<dbReference type="EMBL" id="NBNE01000436">
    <property type="protein sequence ID" value="OWZ19494.1"/>
    <property type="molecule type" value="Genomic_DNA"/>
</dbReference>
<dbReference type="Gene3D" id="3.40.50.1820">
    <property type="entry name" value="alpha/beta hydrolase"/>
    <property type="match status" value="1"/>
</dbReference>
<dbReference type="GO" id="GO:0016787">
    <property type="term" value="F:hydrolase activity"/>
    <property type="evidence" value="ECO:0007669"/>
    <property type="project" value="UniProtKB-KW"/>
</dbReference>
<keyword evidence="1 3" id="KW-0378">Hydrolase</keyword>
<reference evidence="4" key="1">
    <citation type="submission" date="2017-03" db="EMBL/GenBank/DDBJ databases">
        <title>Phytopthora megakarya and P. palmivora, two closely related causual agents of cacao black pod achieved similar genome size and gene model numbers by different mechanisms.</title>
        <authorList>
            <person name="Ali S."/>
            <person name="Shao J."/>
            <person name="Larry D.J."/>
            <person name="Kronmiller B."/>
            <person name="Shen D."/>
            <person name="Strem M.D."/>
            <person name="Melnick R.L."/>
            <person name="Guiltinan M.J."/>
            <person name="Tyler B.M."/>
            <person name="Meinhardt L.W."/>
            <person name="Bailey B.A."/>
        </authorList>
    </citation>
    <scope>NUCLEOTIDE SEQUENCE [LARGE SCALE GENOMIC DNA]</scope>
    <source>
        <strain evidence="4">zdho120</strain>
    </source>
</reference>
<dbReference type="PANTHER" id="PTHR48070">
    <property type="entry name" value="ESTERASE OVCA2"/>
    <property type="match status" value="1"/>
</dbReference>
<gene>
    <name evidence="3" type="ORF">PHMEG_0006251</name>
</gene>
<dbReference type="InterPro" id="IPR029058">
    <property type="entry name" value="AB_hydrolase_fold"/>
</dbReference>
<dbReference type="SUPFAM" id="SSF53474">
    <property type="entry name" value="alpha/beta-Hydrolases"/>
    <property type="match status" value="1"/>
</dbReference>
<evidence type="ECO:0000256" key="1">
    <source>
        <dbReference type="ARBA" id="ARBA00022801"/>
    </source>
</evidence>
<accession>A0A225WPL5</accession>
<keyword evidence="4" id="KW-1185">Reference proteome</keyword>
<dbReference type="InterPro" id="IPR005645">
    <property type="entry name" value="FSH-like_dom"/>
</dbReference>
<dbReference type="STRING" id="4795.A0A225WPL5"/>
<dbReference type="GO" id="GO:0005634">
    <property type="term" value="C:nucleus"/>
    <property type="evidence" value="ECO:0007669"/>
    <property type="project" value="TreeGrafter"/>
</dbReference>
<dbReference type="PANTHER" id="PTHR48070:SF6">
    <property type="entry name" value="ESTERASE OVCA2"/>
    <property type="match status" value="1"/>
</dbReference>
<dbReference type="GO" id="GO:0005737">
    <property type="term" value="C:cytoplasm"/>
    <property type="evidence" value="ECO:0007669"/>
    <property type="project" value="TreeGrafter"/>
</dbReference>
<name>A0A225WPL5_9STRA</name>
<dbReference type="OrthoDB" id="414698at2759"/>
<dbReference type="AlphaFoldDB" id="A0A225WPL5"/>
<feature type="domain" description="Serine hydrolase" evidence="2">
    <location>
        <begin position="24"/>
        <end position="143"/>
    </location>
</feature>